<dbReference type="InterPro" id="IPR016166">
    <property type="entry name" value="FAD-bd_PCMH"/>
</dbReference>
<organism evidence="4 5">
    <name type="scientific">Diaporthe eres</name>
    <name type="common">Phomopsis oblonga</name>
    <dbReference type="NCBI Taxonomy" id="83184"/>
    <lineage>
        <taxon>Eukaryota</taxon>
        <taxon>Fungi</taxon>
        <taxon>Dikarya</taxon>
        <taxon>Ascomycota</taxon>
        <taxon>Pezizomycotina</taxon>
        <taxon>Sordariomycetes</taxon>
        <taxon>Sordariomycetidae</taxon>
        <taxon>Diaporthales</taxon>
        <taxon>Diaporthaceae</taxon>
        <taxon>Diaporthe</taxon>
        <taxon>Diaporthe eres species complex</taxon>
    </lineage>
</organism>
<dbReference type="PANTHER" id="PTHR13878">
    <property type="entry name" value="GULONOLACTONE OXIDASE"/>
    <property type="match status" value="1"/>
</dbReference>
<dbReference type="InterPro" id="IPR050432">
    <property type="entry name" value="FAD-linked_Oxidoreductases_BP"/>
</dbReference>
<comment type="caution">
    <text evidence="4">The sequence shown here is derived from an EMBL/GenBank/DDBJ whole genome shotgun (WGS) entry which is preliminary data.</text>
</comment>
<gene>
    <name evidence="4" type="ORF">SLS63_014122</name>
</gene>
<accession>A0ABR1NKP3</accession>
<reference evidence="4 5" key="1">
    <citation type="submission" date="2024-02" db="EMBL/GenBank/DDBJ databases">
        <title>De novo assembly and annotation of 12 fungi associated with fruit tree decline syndrome in Ontario, Canada.</title>
        <authorList>
            <person name="Sulman M."/>
            <person name="Ellouze W."/>
            <person name="Ilyukhin E."/>
        </authorList>
    </citation>
    <scope>NUCLEOTIDE SEQUENCE [LARGE SCALE GENOMIC DNA]</scope>
    <source>
        <strain evidence="4 5">M169</strain>
    </source>
</reference>
<evidence type="ECO:0000256" key="2">
    <source>
        <dbReference type="ARBA" id="ARBA00023002"/>
    </source>
</evidence>
<keyword evidence="5" id="KW-1185">Reference proteome</keyword>
<evidence type="ECO:0000259" key="3">
    <source>
        <dbReference type="PROSITE" id="PS51387"/>
    </source>
</evidence>
<dbReference type="PANTHER" id="PTHR13878:SF91">
    <property type="entry name" value="FAD BINDING DOMAIN PROTEIN (AFU_ORTHOLOGUE AFUA_6G12070)-RELATED"/>
    <property type="match status" value="1"/>
</dbReference>
<name>A0ABR1NKP3_DIAER</name>
<keyword evidence="2" id="KW-0560">Oxidoreductase</keyword>
<dbReference type="SUPFAM" id="SSF56176">
    <property type="entry name" value="FAD-binding/transporter-associated domain-like"/>
    <property type="match status" value="1"/>
</dbReference>
<comment type="similarity">
    <text evidence="1">Belongs to the oxygen-dependent FAD-linked oxidoreductase family.</text>
</comment>
<protein>
    <recommendedName>
        <fullName evidence="3">FAD-binding PCMH-type domain-containing protein</fullName>
    </recommendedName>
</protein>
<evidence type="ECO:0000256" key="1">
    <source>
        <dbReference type="ARBA" id="ARBA00005466"/>
    </source>
</evidence>
<feature type="domain" description="FAD-binding PCMH-type" evidence="3">
    <location>
        <begin position="242"/>
        <end position="421"/>
    </location>
</feature>
<dbReference type="InterPro" id="IPR006094">
    <property type="entry name" value="Oxid_FAD_bind_N"/>
</dbReference>
<sequence length="628" mass="68147">MSVAFSTARAAPARQRHNKLREASFHVPHELARLNKEAPRFRLEDLGPLASGGKIPWVTRLRPVSEDGPPLDTKTETRAFLYFSDGSPKATAVFLAVNSELMYPRKALTQSPPVRGEVAYSRKPNALLAAFGGVYQDWEDIRPDVTARIVETSRLPVICNFQENAFGCIFFPKPKKAPNTRMGLTPLDITDFDLKYDAATCDNIQANWVRPTLHDVTSHSPMAPIFANESCDPFTGRDAQCIIGSYVQYTVNATGAPDYMTTLDFARKRNVRLVIRNTGHDFLGKSTGAGAIALWTHHLKDIAVLDYSSTTYTGKAMKMGAGVHGSEAQAVANAAGLVVVVGDCPTVGIAGGYTQGGGTSPLGSKFGLAADQVLEWDVVTPTGKVLTATLDQNSDLYWALTGGGGGTYGIVLSMTVKLHQDMPTGGATLSFTESSDKFWDAVQMFMMNLPAIVDAGATVYWWVVPGNTFVMPQSYLPNGTAQDLERLLRPTLSALNQSGINYDFSSNNYPAFQDAFHTMNPEMNITELSIGGRLIPRSLISSNASAAHLSRAIDYILRNNGTFIGVSENVGISPTSNNSVHPYWRETVFLAVFGMYVLPNPFVDPSYVPTQITPSEASGHTTFEKFAA</sequence>
<dbReference type="Proteomes" id="UP001430848">
    <property type="component" value="Unassembled WGS sequence"/>
</dbReference>
<evidence type="ECO:0000313" key="5">
    <source>
        <dbReference type="Proteomes" id="UP001430848"/>
    </source>
</evidence>
<dbReference type="EMBL" id="JAKNSF020000238">
    <property type="protein sequence ID" value="KAK7705468.1"/>
    <property type="molecule type" value="Genomic_DNA"/>
</dbReference>
<dbReference type="Pfam" id="PF01565">
    <property type="entry name" value="FAD_binding_4"/>
    <property type="match status" value="1"/>
</dbReference>
<proteinExistence type="inferred from homology"/>
<evidence type="ECO:0000313" key="4">
    <source>
        <dbReference type="EMBL" id="KAK7705468.1"/>
    </source>
</evidence>
<dbReference type="PROSITE" id="PS51387">
    <property type="entry name" value="FAD_PCMH"/>
    <property type="match status" value="1"/>
</dbReference>
<dbReference type="InterPro" id="IPR016169">
    <property type="entry name" value="FAD-bd_PCMH_sub2"/>
</dbReference>
<dbReference type="InterPro" id="IPR036318">
    <property type="entry name" value="FAD-bd_PCMH-like_sf"/>
</dbReference>
<dbReference type="Gene3D" id="3.30.465.10">
    <property type="match status" value="1"/>
</dbReference>